<dbReference type="Gene3D" id="3.30.10.20">
    <property type="match status" value="1"/>
</dbReference>
<dbReference type="PROSITE" id="PS51178">
    <property type="entry name" value="PASTA"/>
    <property type="match status" value="1"/>
</dbReference>
<feature type="transmembrane region" description="Helical" evidence="1">
    <location>
        <begin position="7"/>
        <end position="32"/>
    </location>
</feature>
<feature type="transmembrane region" description="Helical" evidence="1">
    <location>
        <begin position="142"/>
        <end position="164"/>
    </location>
</feature>
<dbReference type="Pfam" id="PF03793">
    <property type="entry name" value="PASTA"/>
    <property type="match status" value="1"/>
</dbReference>
<keyword evidence="1" id="KW-1133">Transmembrane helix</keyword>
<feature type="transmembrane region" description="Helical" evidence="1">
    <location>
        <begin position="102"/>
        <end position="122"/>
    </location>
</feature>
<dbReference type="EMBL" id="FZOH01000009">
    <property type="protein sequence ID" value="SNS85984.1"/>
    <property type="molecule type" value="Genomic_DNA"/>
</dbReference>
<evidence type="ECO:0000259" key="2">
    <source>
        <dbReference type="PROSITE" id="PS51178"/>
    </source>
</evidence>
<name>A0A239I0N0_9ACTN</name>
<evidence type="ECO:0000256" key="1">
    <source>
        <dbReference type="SAM" id="Phobius"/>
    </source>
</evidence>
<accession>A0A239I0N0</accession>
<gene>
    <name evidence="3" type="ORF">SAMN04488107_4074</name>
</gene>
<dbReference type="OrthoDB" id="1257168at2"/>
<dbReference type="RefSeq" id="WP_089405713.1">
    <property type="nucleotide sequence ID" value="NZ_FZOH01000009.1"/>
</dbReference>
<feature type="transmembrane region" description="Helical" evidence="1">
    <location>
        <begin position="38"/>
        <end position="62"/>
    </location>
</feature>
<feature type="domain" description="PASTA" evidence="2">
    <location>
        <begin position="177"/>
        <end position="239"/>
    </location>
</feature>
<evidence type="ECO:0000313" key="4">
    <source>
        <dbReference type="Proteomes" id="UP000198386"/>
    </source>
</evidence>
<evidence type="ECO:0000313" key="3">
    <source>
        <dbReference type="EMBL" id="SNS85984.1"/>
    </source>
</evidence>
<proteinExistence type="predicted"/>
<keyword evidence="1" id="KW-0472">Membrane</keyword>
<organism evidence="3 4">
    <name type="scientific">Geodermatophilus saharensis</name>
    <dbReference type="NCBI Taxonomy" id="1137994"/>
    <lineage>
        <taxon>Bacteria</taxon>
        <taxon>Bacillati</taxon>
        <taxon>Actinomycetota</taxon>
        <taxon>Actinomycetes</taxon>
        <taxon>Geodermatophilales</taxon>
        <taxon>Geodermatophilaceae</taxon>
        <taxon>Geodermatophilus</taxon>
    </lineage>
</organism>
<dbReference type="InterPro" id="IPR005543">
    <property type="entry name" value="PASTA_dom"/>
</dbReference>
<reference evidence="4" key="1">
    <citation type="submission" date="2017-06" db="EMBL/GenBank/DDBJ databases">
        <authorList>
            <person name="Varghese N."/>
            <person name="Submissions S."/>
        </authorList>
    </citation>
    <scope>NUCLEOTIDE SEQUENCE [LARGE SCALE GENOMIC DNA]</scope>
    <source>
        <strain evidence="4">DSM 45423</strain>
    </source>
</reference>
<protein>
    <submittedName>
        <fullName evidence="3">PASTA domain-containing protein</fullName>
    </submittedName>
</protein>
<keyword evidence="4" id="KW-1185">Reference proteome</keyword>
<dbReference type="CDD" id="cd06577">
    <property type="entry name" value="PASTA_pknB"/>
    <property type="match status" value="1"/>
</dbReference>
<keyword evidence="1" id="KW-0812">Transmembrane</keyword>
<sequence>MNSSTKIHTWVTLTAWAFLAAMAGFGVLFGQAAGHDRLAIGLTAFLLFVAAGTVGSALGFLFGLPRSRLSDQVTLPGTSADTGSAPLSSGDRYLANADPIKVSHWLTTIVVGLGLVNLGHAVPALRDLGAALRAPLGGTPQAGAVALAILLSGSLAGFMLCYLWTSMRVRALLEESERRQEVVPDLVGQTVAGAATVLGNTGLELAPDGLAPDSRIGFQSPPAGKTVLGGTEVTIEGVRP</sequence>
<dbReference type="Proteomes" id="UP000198386">
    <property type="component" value="Unassembled WGS sequence"/>
</dbReference>
<dbReference type="AlphaFoldDB" id="A0A239I0N0"/>